<dbReference type="EMBL" id="WIXE01000976">
    <property type="protein sequence ID" value="KAK5986127.1"/>
    <property type="molecule type" value="Genomic_DNA"/>
</dbReference>
<keyword evidence="3 5" id="KW-1133">Transmembrane helix</keyword>
<evidence type="ECO:0000256" key="3">
    <source>
        <dbReference type="ARBA" id="ARBA00022989"/>
    </source>
</evidence>
<feature type="transmembrane region" description="Helical" evidence="5">
    <location>
        <begin position="158"/>
        <end position="178"/>
    </location>
</feature>
<dbReference type="GO" id="GO:0016020">
    <property type="term" value="C:membrane"/>
    <property type="evidence" value="ECO:0007669"/>
    <property type="project" value="UniProtKB-SubCell"/>
</dbReference>
<dbReference type="Pfam" id="PF10292">
    <property type="entry name" value="7TM_GPCR_Srab"/>
    <property type="match status" value="2"/>
</dbReference>
<feature type="transmembrane region" description="Helical" evidence="5">
    <location>
        <begin position="343"/>
        <end position="365"/>
    </location>
</feature>
<evidence type="ECO:0000313" key="6">
    <source>
        <dbReference type="EMBL" id="KAK5986127.1"/>
    </source>
</evidence>
<feature type="transmembrane region" description="Helical" evidence="5">
    <location>
        <begin position="198"/>
        <end position="218"/>
    </location>
</feature>
<reference evidence="6 7" key="1">
    <citation type="submission" date="2019-10" db="EMBL/GenBank/DDBJ databases">
        <title>Assembly and Annotation for the nematode Trichostrongylus colubriformis.</title>
        <authorList>
            <person name="Martin J."/>
        </authorList>
    </citation>
    <scope>NUCLEOTIDE SEQUENCE [LARGE SCALE GENOMIC DNA]</scope>
    <source>
        <strain evidence="6">G859</strain>
        <tissue evidence="6">Whole worm</tissue>
    </source>
</reference>
<keyword evidence="4 5" id="KW-0472">Membrane</keyword>
<dbReference type="AlphaFoldDB" id="A0AAN8G2U9"/>
<protein>
    <submittedName>
        <fullName evidence="6">Uncharacterized protein</fullName>
    </submittedName>
</protein>
<comment type="caution">
    <text evidence="6">The sequence shown here is derived from an EMBL/GenBank/DDBJ whole genome shotgun (WGS) entry which is preliminary data.</text>
</comment>
<feature type="transmembrane region" description="Helical" evidence="5">
    <location>
        <begin position="397"/>
        <end position="418"/>
    </location>
</feature>
<comment type="subcellular location">
    <subcellularLocation>
        <location evidence="1">Membrane</location>
        <topology evidence="1">Multi-pass membrane protein</topology>
    </subcellularLocation>
</comment>
<dbReference type="InterPro" id="IPR053286">
    <property type="entry name" value="Nematode_rcpt-like_srab"/>
</dbReference>
<evidence type="ECO:0000313" key="7">
    <source>
        <dbReference type="Proteomes" id="UP001331761"/>
    </source>
</evidence>
<feature type="transmembrane region" description="Helical" evidence="5">
    <location>
        <begin position="298"/>
        <end position="317"/>
    </location>
</feature>
<feature type="transmembrane region" description="Helical" evidence="5">
    <location>
        <begin position="104"/>
        <end position="125"/>
    </location>
</feature>
<organism evidence="6 7">
    <name type="scientific">Trichostrongylus colubriformis</name>
    <name type="common">Black scour worm</name>
    <dbReference type="NCBI Taxonomy" id="6319"/>
    <lineage>
        <taxon>Eukaryota</taxon>
        <taxon>Metazoa</taxon>
        <taxon>Ecdysozoa</taxon>
        <taxon>Nematoda</taxon>
        <taxon>Chromadorea</taxon>
        <taxon>Rhabditida</taxon>
        <taxon>Rhabditina</taxon>
        <taxon>Rhabditomorpha</taxon>
        <taxon>Strongyloidea</taxon>
        <taxon>Trichostrongylidae</taxon>
        <taxon>Trichostrongylus</taxon>
    </lineage>
</organism>
<accession>A0AAN8G2U9</accession>
<keyword evidence="2 5" id="KW-0812">Transmembrane</keyword>
<gene>
    <name evidence="6" type="ORF">GCK32_007709</name>
</gene>
<evidence type="ECO:0000256" key="2">
    <source>
        <dbReference type="ARBA" id="ARBA00022692"/>
    </source>
</evidence>
<keyword evidence="7" id="KW-1185">Reference proteome</keyword>
<feature type="transmembrane region" description="Helical" evidence="5">
    <location>
        <begin position="59"/>
        <end position="78"/>
    </location>
</feature>
<evidence type="ECO:0000256" key="4">
    <source>
        <dbReference type="ARBA" id="ARBA00023136"/>
    </source>
</evidence>
<dbReference type="PANTHER" id="PTHR46561:SF11">
    <property type="entry name" value="SERPENTINE RECEPTOR CLASS ALPHA_BETA-14"/>
    <property type="match status" value="1"/>
</dbReference>
<dbReference type="InterPro" id="IPR019408">
    <property type="entry name" value="7TM_GPCR_serpentine_rcpt_Srab"/>
</dbReference>
<name>A0AAN8G2U9_TRICO</name>
<feature type="transmembrane region" description="Helical" evidence="5">
    <location>
        <begin position="430"/>
        <end position="452"/>
    </location>
</feature>
<dbReference type="Proteomes" id="UP001331761">
    <property type="component" value="Unassembled WGS sequence"/>
</dbReference>
<evidence type="ECO:0000256" key="5">
    <source>
        <dbReference type="SAM" id="Phobius"/>
    </source>
</evidence>
<dbReference type="PANTHER" id="PTHR46561">
    <property type="entry name" value="SERPENTINE RECEPTOR, CLASS AB (CLASS A-LIKE)-RELATED"/>
    <property type="match status" value="1"/>
</dbReference>
<proteinExistence type="predicted"/>
<evidence type="ECO:0000256" key="1">
    <source>
        <dbReference type="ARBA" id="ARBA00004141"/>
    </source>
</evidence>
<sequence length="487" mass="56060">MLSQKLPCAHLDIGIRQYRSLVDIRNSDDEPYLEGAHNLLLERVIATKRVATYEECTTAISYTLVLMSLSAALLLSIVKQRKYCMDKLSAYCSSLTSETLNDVIYIHLFLFVMLIITMIVFGLLFSLNRKIRCRITHDVSKKYQASENLRALRLLSPLLIFHFIGYPLYFVISVVLLWLKTTLGDLTFRVSFSAIYFPSHYCLLSTLILCASIGWTIVVPQVPTSPINPNISQSVLEGFMLSQKLSCAYLGIGIRQYRSLVNIRNFDDEPYLESACNLLLERVIATKRVATYEECTTAISYTLVLMSLSVALMLSIVKQHKFNMNKLSVYCSSLTSKTLNDVIYVHSFLFVMLIVTMIVFGRLFFLNMKIRSRIAHDVSEKYQASENLRALRLLSPLLIFHFIGYPLYFAISIVLLWVKKTLGDPMFRVSFSATYFPSHYCLLSTLILWYFIRKEKIQRGKTAFLSTSSGNRREEDVYFQNYNTLWR</sequence>